<evidence type="ECO:0000313" key="2">
    <source>
        <dbReference type="Proteomes" id="UP000315995"/>
    </source>
</evidence>
<dbReference type="AlphaFoldDB" id="A0A4Y6Q2I6"/>
<name>A0A4Y6Q2I6_PERCE</name>
<dbReference type="Proteomes" id="UP000315995">
    <property type="component" value="Chromosome"/>
</dbReference>
<dbReference type="RefSeq" id="WP_141201104.1">
    <property type="nucleotide sequence ID" value="NZ_CP041186.1"/>
</dbReference>
<organism evidence="1 2">
    <name type="scientific">Persicimonas caeni</name>
    <dbReference type="NCBI Taxonomy" id="2292766"/>
    <lineage>
        <taxon>Bacteria</taxon>
        <taxon>Deltaproteobacteria</taxon>
        <taxon>Bradymonadales</taxon>
        <taxon>Bradymonadaceae</taxon>
        <taxon>Persicimonas</taxon>
    </lineage>
</organism>
<evidence type="ECO:0000313" key="1">
    <source>
        <dbReference type="EMBL" id="QDG54660.1"/>
    </source>
</evidence>
<proteinExistence type="predicted"/>
<dbReference type="EMBL" id="CP041186">
    <property type="protein sequence ID" value="QDG54660.1"/>
    <property type="molecule type" value="Genomic_DNA"/>
</dbReference>
<protein>
    <submittedName>
        <fullName evidence="1">Uncharacterized protein</fullName>
    </submittedName>
</protein>
<accession>A0A4Y6Q2I6</accession>
<gene>
    <name evidence="1" type="ORF">FIV42_29135</name>
</gene>
<keyword evidence="2" id="KW-1185">Reference proteome</keyword>
<accession>A0A5B8YEB2</accession>
<sequence>MKMQHVHKRTIRRLGSLVLGLTALLAVLSLHPVVSLAQTSDSDEKQQRFRERIVKSWKWKPRSGVGLTTEKYAREYLARYFDSQGEWKGDSAGIGSQHVLADTSLVLFQTSRLDIIVLPLSGVEHNWVVVVRRDTGEVVLNDNFTCGTYESHFEFVDVDGEAPLELLNVGSGSCASQFSAQSFRIYELTEWAKLLEQRGVADYGGQCPKIVNQLIEPYPRRQERDSKGHLSFEFRVSYGLVMKHDEGYCAPSKPHAVLKRTCEYIAEERRFKCSDDVVDAHTMTLPEIKTAGKWTDNADNIRWVLENSQVLRARGFRFPSGFLERLPRHLPKGSGD</sequence>
<reference evidence="1 2" key="1">
    <citation type="submission" date="2019-06" db="EMBL/GenBank/DDBJ databases">
        <title>Persicimonas caeni gen. nov., sp. nov., a predatory bacterium isolated from solar saltern.</title>
        <authorList>
            <person name="Wang S."/>
        </authorList>
    </citation>
    <scope>NUCLEOTIDE SEQUENCE [LARGE SCALE GENOMIC DNA]</scope>
    <source>
        <strain evidence="1 2">YN101</strain>
    </source>
</reference>